<feature type="compositionally biased region" description="Polar residues" evidence="1">
    <location>
        <begin position="341"/>
        <end position="364"/>
    </location>
</feature>
<evidence type="ECO:0000256" key="2">
    <source>
        <dbReference type="SAM" id="Phobius"/>
    </source>
</evidence>
<keyword evidence="2" id="KW-0812">Transmembrane</keyword>
<feature type="region of interest" description="Disordered" evidence="1">
    <location>
        <begin position="116"/>
        <end position="138"/>
    </location>
</feature>
<keyword evidence="2" id="KW-1133">Transmembrane helix</keyword>
<feature type="region of interest" description="Disordered" evidence="1">
    <location>
        <begin position="624"/>
        <end position="645"/>
    </location>
</feature>
<evidence type="ECO:0000313" key="3">
    <source>
        <dbReference type="EMBL" id="KAL3758365.1"/>
    </source>
</evidence>
<dbReference type="Proteomes" id="UP001530293">
    <property type="component" value="Unassembled WGS sequence"/>
</dbReference>
<keyword evidence="4" id="KW-1185">Reference proteome</keyword>
<dbReference type="SUPFAM" id="SSF57997">
    <property type="entry name" value="Tropomyosin"/>
    <property type="match status" value="1"/>
</dbReference>
<sequence length="717" mass="80494">MSSSLVGVGVGGSMMSQHSHSKSKSETVNYLLLYEAMVRHQDLEYDATYDHIALTMGRIQYLGRPQQQSQPPTTTPKLVVAEDNNSDEDAVPKGMLTYLQMRRCLLRLGYTWNRSLLPPPPQSQPSSNNSMSSSTLDDQYYSYDDDVSVMSTNSASTFLSANNSTSGGGATTTRDIIATDAQLIMLLTTLVEMEEKDRARKLLRLRKTKSSSSEALNGKQKQMKKKNNGNAEEGEEEEDENEAMFAKGLFLPEFVQAYKLIIGGMQSLQTYPNPPTTSSHEEYNQYLKACTSLGISPGDEETLQELRLRSRERTLGLLRLFGPNSKNMLTNIIMEQDTNDVDTATNNSTRTCTMQSAGESPTAQSSSARRNTNNNNNSKSFFENDGLQHTPNRSSSSKKNRYGNSTTPAMTAKDGLLPRLTEEEIRKMVHSKDTALARILEDHESEMNVMATNMEELRQRSLATARMIKKRRKRTRLIVGICVLFSIVGGVMYELHRREQVKVEIMTGREAERQADLATIASLKENVALLKSKLNDAEATIRYEEGRYEEVKDKYQKVTRTLEETEGRWLLDRRDLDHCRVTRKELDRELSDVKSRNVAVEEEVGWCRERLQGTERALEAMERALKSKESGGQSIGGDSGNDKGLVATTISEEDDSNKAEKKKQKGIKHKPVQMEMKYNKSFRNAVILRQVYSAAVGMFVSALFPGIGRVIGFLISM</sequence>
<evidence type="ECO:0000313" key="4">
    <source>
        <dbReference type="Proteomes" id="UP001530293"/>
    </source>
</evidence>
<comment type="caution">
    <text evidence="3">The sequence shown here is derived from an EMBL/GenBank/DDBJ whole genome shotgun (WGS) entry which is preliminary data.</text>
</comment>
<feature type="compositionally biased region" description="Acidic residues" evidence="1">
    <location>
        <begin position="232"/>
        <end position="241"/>
    </location>
</feature>
<feature type="compositionally biased region" description="Low complexity" evidence="1">
    <location>
        <begin position="124"/>
        <end position="138"/>
    </location>
</feature>
<keyword evidence="2" id="KW-0472">Membrane</keyword>
<feature type="transmembrane region" description="Helical" evidence="2">
    <location>
        <begin position="475"/>
        <end position="493"/>
    </location>
</feature>
<proteinExistence type="predicted"/>
<feature type="region of interest" description="Disordered" evidence="1">
    <location>
        <begin position="340"/>
        <end position="416"/>
    </location>
</feature>
<evidence type="ECO:0000256" key="1">
    <source>
        <dbReference type="SAM" id="MobiDB-lite"/>
    </source>
</evidence>
<reference evidence="3 4" key="1">
    <citation type="submission" date="2024-10" db="EMBL/GenBank/DDBJ databases">
        <title>Updated reference genomes for cyclostephanoid diatoms.</title>
        <authorList>
            <person name="Roberts W.R."/>
            <person name="Alverson A.J."/>
        </authorList>
    </citation>
    <scope>NUCLEOTIDE SEQUENCE [LARGE SCALE GENOMIC DNA]</scope>
    <source>
        <strain evidence="3 4">AJA232-27</strain>
    </source>
</reference>
<protein>
    <submittedName>
        <fullName evidence="3">Uncharacterized protein</fullName>
    </submittedName>
</protein>
<feature type="compositionally biased region" description="Low complexity" evidence="1">
    <location>
        <begin position="365"/>
        <end position="380"/>
    </location>
</feature>
<gene>
    <name evidence="3" type="ORF">ACHAWU_005035</name>
</gene>
<dbReference type="AlphaFoldDB" id="A0ABD3M2Y3"/>
<accession>A0ABD3M2Y3</accession>
<feature type="region of interest" description="Disordered" evidence="1">
    <location>
        <begin position="203"/>
        <end position="241"/>
    </location>
</feature>
<feature type="compositionally biased region" description="Low complexity" evidence="1">
    <location>
        <begin position="210"/>
        <end position="220"/>
    </location>
</feature>
<organism evidence="3 4">
    <name type="scientific">Discostella pseudostelligera</name>
    <dbReference type="NCBI Taxonomy" id="259834"/>
    <lineage>
        <taxon>Eukaryota</taxon>
        <taxon>Sar</taxon>
        <taxon>Stramenopiles</taxon>
        <taxon>Ochrophyta</taxon>
        <taxon>Bacillariophyta</taxon>
        <taxon>Coscinodiscophyceae</taxon>
        <taxon>Thalassiosirophycidae</taxon>
        <taxon>Stephanodiscales</taxon>
        <taxon>Stephanodiscaceae</taxon>
        <taxon>Discostella</taxon>
    </lineage>
</organism>
<dbReference type="EMBL" id="JALLBG020000233">
    <property type="protein sequence ID" value="KAL3758365.1"/>
    <property type="molecule type" value="Genomic_DNA"/>
</dbReference>
<feature type="compositionally biased region" description="Low complexity" evidence="1">
    <location>
        <begin position="1"/>
        <end position="18"/>
    </location>
</feature>
<name>A0ABD3M2Y3_9STRA</name>
<feature type="region of interest" description="Disordered" evidence="1">
    <location>
        <begin position="1"/>
        <end position="21"/>
    </location>
</feature>
<feature type="transmembrane region" description="Helical" evidence="2">
    <location>
        <begin position="691"/>
        <end position="715"/>
    </location>
</feature>